<accession>A0A1J5PTC6</accession>
<sequence>MLRFALRQALVTLLAITPALAASPAERRGKAYVVSHCGRCHAIDRVSSSPLKIAPPFRTLHLRYPVETLGEALAEGIYTGHADMPAFELTPAQIHDLLSYLKTLE</sequence>
<evidence type="ECO:0000256" key="3">
    <source>
        <dbReference type="ARBA" id="ARBA00023004"/>
    </source>
</evidence>
<keyword evidence="1" id="KW-0349">Heme</keyword>
<dbReference type="PROSITE" id="PS51007">
    <property type="entry name" value="CYTC"/>
    <property type="match status" value="1"/>
</dbReference>
<protein>
    <submittedName>
        <fullName evidence="5">Cytochrome c</fullName>
    </submittedName>
</protein>
<dbReference type="AlphaFoldDB" id="A0A1J5PTC6"/>
<dbReference type="GO" id="GO:0009055">
    <property type="term" value="F:electron transfer activity"/>
    <property type="evidence" value="ECO:0007669"/>
    <property type="project" value="InterPro"/>
</dbReference>
<feature type="domain" description="Cytochrome c" evidence="4">
    <location>
        <begin position="24"/>
        <end position="105"/>
    </location>
</feature>
<dbReference type="SUPFAM" id="SSF46626">
    <property type="entry name" value="Cytochrome c"/>
    <property type="match status" value="1"/>
</dbReference>
<dbReference type="Pfam" id="PF00034">
    <property type="entry name" value="Cytochrom_C"/>
    <property type="match status" value="1"/>
</dbReference>
<dbReference type="Gene3D" id="1.10.760.10">
    <property type="entry name" value="Cytochrome c-like domain"/>
    <property type="match status" value="1"/>
</dbReference>
<comment type="caution">
    <text evidence="5">The sequence shown here is derived from an EMBL/GenBank/DDBJ whole genome shotgun (WGS) entry which is preliminary data.</text>
</comment>
<evidence type="ECO:0000256" key="2">
    <source>
        <dbReference type="ARBA" id="ARBA00022723"/>
    </source>
</evidence>
<keyword evidence="2" id="KW-0479">Metal-binding</keyword>
<name>A0A1J5PTC6_9ZZZZ</name>
<proteinExistence type="predicted"/>
<reference evidence="5" key="1">
    <citation type="submission" date="2016-10" db="EMBL/GenBank/DDBJ databases">
        <title>Sequence of Gallionella enrichment culture.</title>
        <authorList>
            <person name="Poehlein A."/>
            <person name="Muehling M."/>
            <person name="Daniel R."/>
        </authorList>
    </citation>
    <scope>NUCLEOTIDE SEQUENCE</scope>
</reference>
<dbReference type="GO" id="GO:0020037">
    <property type="term" value="F:heme binding"/>
    <property type="evidence" value="ECO:0007669"/>
    <property type="project" value="InterPro"/>
</dbReference>
<evidence type="ECO:0000313" key="5">
    <source>
        <dbReference type="EMBL" id="OIQ70983.1"/>
    </source>
</evidence>
<dbReference type="InterPro" id="IPR009056">
    <property type="entry name" value="Cyt_c-like_dom"/>
</dbReference>
<keyword evidence="3" id="KW-0408">Iron</keyword>
<evidence type="ECO:0000259" key="4">
    <source>
        <dbReference type="PROSITE" id="PS51007"/>
    </source>
</evidence>
<dbReference type="GO" id="GO:0046872">
    <property type="term" value="F:metal ion binding"/>
    <property type="evidence" value="ECO:0007669"/>
    <property type="project" value="UniProtKB-KW"/>
</dbReference>
<evidence type="ECO:0000256" key="1">
    <source>
        <dbReference type="ARBA" id="ARBA00022617"/>
    </source>
</evidence>
<gene>
    <name evidence="5" type="ORF">GALL_474040</name>
</gene>
<dbReference type="InterPro" id="IPR036909">
    <property type="entry name" value="Cyt_c-like_dom_sf"/>
</dbReference>
<organism evidence="5">
    <name type="scientific">mine drainage metagenome</name>
    <dbReference type="NCBI Taxonomy" id="410659"/>
    <lineage>
        <taxon>unclassified sequences</taxon>
        <taxon>metagenomes</taxon>
        <taxon>ecological metagenomes</taxon>
    </lineage>
</organism>
<dbReference type="EMBL" id="MLJW01003932">
    <property type="protein sequence ID" value="OIQ70983.1"/>
    <property type="molecule type" value="Genomic_DNA"/>
</dbReference>